<gene>
    <name evidence="1" type="ORF">METZ01_LOCUS59145</name>
</gene>
<organism evidence="1">
    <name type="scientific">marine metagenome</name>
    <dbReference type="NCBI Taxonomy" id="408172"/>
    <lineage>
        <taxon>unclassified sequences</taxon>
        <taxon>metagenomes</taxon>
        <taxon>ecological metagenomes</taxon>
    </lineage>
</organism>
<dbReference type="EMBL" id="UINC01003434">
    <property type="protein sequence ID" value="SVA06291.1"/>
    <property type="molecule type" value="Genomic_DNA"/>
</dbReference>
<proteinExistence type="predicted"/>
<feature type="non-terminal residue" evidence="1">
    <location>
        <position position="1"/>
    </location>
</feature>
<protein>
    <submittedName>
        <fullName evidence="1">Uncharacterized protein</fullName>
    </submittedName>
</protein>
<name>A0A381SSL0_9ZZZZ</name>
<accession>A0A381SSL0</accession>
<sequence length="49" mass="5608">VAATWSQYFATIVVDALDEFTVVSRHYRTAPRGLNEHRIYITQPKVDDG</sequence>
<dbReference type="AlphaFoldDB" id="A0A381SSL0"/>
<evidence type="ECO:0000313" key="1">
    <source>
        <dbReference type="EMBL" id="SVA06291.1"/>
    </source>
</evidence>
<reference evidence="1" key="1">
    <citation type="submission" date="2018-05" db="EMBL/GenBank/DDBJ databases">
        <authorList>
            <person name="Lanie J.A."/>
            <person name="Ng W.-L."/>
            <person name="Kazmierczak K.M."/>
            <person name="Andrzejewski T.M."/>
            <person name="Davidsen T.M."/>
            <person name="Wayne K.J."/>
            <person name="Tettelin H."/>
            <person name="Glass J.I."/>
            <person name="Rusch D."/>
            <person name="Podicherti R."/>
            <person name="Tsui H.-C.T."/>
            <person name="Winkler M.E."/>
        </authorList>
    </citation>
    <scope>NUCLEOTIDE SEQUENCE</scope>
</reference>